<protein>
    <submittedName>
        <fullName evidence="1">GL14126</fullName>
    </submittedName>
</protein>
<dbReference type="AlphaFoldDB" id="B4GQK5"/>
<accession>B4GQK5</accession>
<proteinExistence type="predicted"/>
<gene>
    <name evidence="1" type="primary">Dper\GL14126</name>
    <name evidence="1" type="ORF">Dper_GL14126</name>
</gene>
<reference evidence="1 2" key="1">
    <citation type="journal article" date="2007" name="Nature">
        <title>Evolution of genes and genomes on the Drosophila phylogeny.</title>
        <authorList>
            <consortium name="Drosophila 12 Genomes Consortium"/>
            <person name="Clark A.G."/>
            <person name="Eisen M.B."/>
            <person name="Smith D.R."/>
            <person name="Bergman C.M."/>
            <person name="Oliver B."/>
            <person name="Markow T.A."/>
            <person name="Kaufman T.C."/>
            <person name="Kellis M."/>
            <person name="Gelbart W."/>
            <person name="Iyer V.N."/>
            <person name="Pollard D.A."/>
            <person name="Sackton T.B."/>
            <person name="Larracuente A.M."/>
            <person name="Singh N.D."/>
            <person name="Abad J.P."/>
            <person name="Abt D.N."/>
            <person name="Adryan B."/>
            <person name="Aguade M."/>
            <person name="Akashi H."/>
            <person name="Anderson W.W."/>
            <person name="Aquadro C.F."/>
            <person name="Ardell D.H."/>
            <person name="Arguello R."/>
            <person name="Artieri C.G."/>
            <person name="Barbash D.A."/>
            <person name="Barker D."/>
            <person name="Barsanti P."/>
            <person name="Batterham P."/>
            <person name="Batzoglou S."/>
            <person name="Begun D."/>
            <person name="Bhutkar A."/>
            <person name="Blanco E."/>
            <person name="Bosak S.A."/>
            <person name="Bradley R.K."/>
            <person name="Brand A.D."/>
            <person name="Brent M.R."/>
            <person name="Brooks A.N."/>
            <person name="Brown R.H."/>
            <person name="Butlin R.K."/>
            <person name="Caggese C."/>
            <person name="Calvi B.R."/>
            <person name="Bernardo de Carvalho A."/>
            <person name="Caspi A."/>
            <person name="Castrezana S."/>
            <person name="Celniker S.E."/>
            <person name="Chang J.L."/>
            <person name="Chapple C."/>
            <person name="Chatterji S."/>
            <person name="Chinwalla A."/>
            <person name="Civetta A."/>
            <person name="Clifton S.W."/>
            <person name="Comeron J.M."/>
            <person name="Costello J.C."/>
            <person name="Coyne J.A."/>
            <person name="Daub J."/>
            <person name="David R.G."/>
            <person name="Delcher A.L."/>
            <person name="Delehaunty K."/>
            <person name="Do C.B."/>
            <person name="Ebling H."/>
            <person name="Edwards K."/>
            <person name="Eickbush T."/>
            <person name="Evans J.D."/>
            <person name="Filipski A."/>
            <person name="Findeiss S."/>
            <person name="Freyhult E."/>
            <person name="Fulton L."/>
            <person name="Fulton R."/>
            <person name="Garcia A.C."/>
            <person name="Gardiner A."/>
            <person name="Garfield D.A."/>
            <person name="Garvin B.E."/>
            <person name="Gibson G."/>
            <person name="Gilbert D."/>
            <person name="Gnerre S."/>
            <person name="Godfrey J."/>
            <person name="Good R."/>
            <person name="Gotea V."/>
            <person name="Gravely B."/>
            <person name="Greenberg A.J."/>
            <person name="Griffiths-Jones S."/>
            <person name="Gross S."/>
            <person name="Guigo R."/>
            <person name="Gustafson E.A."/>
            <person name="Haerty W."/>
            <person name="Hahn M.W."/>
            <person name="Halligan D.L."/>
            <person name="Halpern A.L."/>
            <person name="Halter G.M."/>
            <person name="Han M.V."/>
            <person name="Heger A."/>
            <person name="Hillier L."/>
            <person name="Hinrichs A.S."/>
            <person name="Holmes I."/>
            <person name="Hoskins R.A."/>
            <person name="Hubisz M.J."/>
            <person name="Hultmark D."/>
            <person name="Huntley M.A."/>
            <person name="Jaffe D.B."/>
            <person name="Jagadeeshan S."/>
            <person name="Jeck W.R."/>
            <person name="Johnson J."/>
            <person name="Jones C.D."/>
            <person name="Jordan W.C."/>
            <person name="Karpen G.H."/>
            <person name="Kataoka E."/>
            <person name="Keightley P.D."/>
            <person name="Kheradpour P."/>
            <person name="Kirkness E.F."/>
            <person name="Koerich L.B."/>
            <person name="Kristiansen K."/>
            <person name="Kudrna D."/>
            <person name="Kulathinal R.J."/>
            <person name="Kumar S."/>
            <person name="Kwok R."/>
            <person name="Lander E."/>
            <person name="Langley C.H."/>
            <person name="Lapoint R."/>
            <person name="Lazzaro B.P."/>
            <person name="Lee S.J."/>
            <person name="Levesque L."/>
            <person name="Li R."/>
            <person name="Lin C.F."/>
            <person name="Lin M.F."/>
            <person name="Lindblad-Toh K."/>
            <person name="Llopart A."/>
            <person name="Long M."/>
            <person name="Low L."/>
            <person name="Lozovsky E."/>
            <person name="Lu J."/>
            <person name="Luo M."/>
            <person name="Machado C.A."/>
            <person name="Makalowski W."/>
            <person name="Marzo M."/>
            <person name="Matsuda M."/>
            <person name="Matzkin L."/>
            <person name="McAllister B."/>
            <person name="McBride C.S."/>
            <person name="McKernan B."/>
            <person name="McKernan K."/>
            <person name="Mendez-Lago M."/>
            <person name="Minx P."/>
            <person name="Mollenhauer M.U."/>
            <person name="Montooth K."/>
            <person name="Mount S.M."/>
            <person name="Mu X."/>
            <person name="Myers E."/>
            <person name="Negre B."/>
            <person name="Newfeld S."/>
            <person name="Nielsen R."/>
            <person name="Noor M.A."/>
            <person name="O'Grady P."/>
            <person name="Pachter L."/>
            <person name="Papaceit M."/>
            <person name="Parisi M.J."/>
            <person name="Parisi M."/>
            <person name="Parts L."/>
            <person name="Pedersen J.S."/>
            <person name="Pesole G."/>
            <person name="Phillippy A.M."/>
            <person name="Ponting C.P."/>
            <person name="Pop M."/>
            <person name="Porcelli D."/>
            <person name="Powell J.R."/>
            <person name="Prohaska S."/>
            <person name="Pruitt K."/>
            <person name="Puig M."/>
            <person name="Quesneville H."/>
            <person name="Ram K.R."/>
            <person name="Rand D."/>
            <person name="Rasmussen M.D."/>
            <person name="Reed L.K."/>
            <person name="Reenan R."/>
            <person name="Reily A."/>
            <person name="Remington K.A."/>
            <person name="Rieger T.T."/>
            <person name="Ritchie M.G."/>
            <person name="Robin C."/>
            <person name="Rogers Y.H."/>
            <person name="Rohde C."/>
            <person name="Rozas J."/>
            <person name="Rubenfield M.J."/>
            <person name="Ruiz A."/>
            <person name="Russo S."/>
            <person name="Salzberg S.L."/>
            <person name="Sanchez-Gracia A."/>
            <person name="Saranga D.J."/>
            <person name="Sato H."/>
            <person name="Schaeffer S.W."/>
            <person name="Schatz M.C."/>
            <person name="Schlenke T."/>
            <person name="Schwartz R."/>
            <person name="Segarra C."/>
            <person name="Singh R.S."/>
            <person name="Sirot L."/>
            <person name="Sirota M."/>
            <person name="Sisneros N.B."/>
            <person name="Smith C.D."/>
            <person name="Smith T.F."/>
            <person name="Spieth J."/>
            <person name="Stage D.E."/>
            <person name="Stark A."/>
            <person name="Stephan W."/>
            <person name="Strausberg R.L."/>
            <person name="Strempel S."/>
            <person name="Sturgill D."/>
            <person name="Sutton G."/>
            <person name="Sutton G.G."/>
            <person name="Tao W."/>
            <person name="Teichmann S."/>
            <person name="Tobari Y.N."/>
            <person name="Tomimura Y."/>
            <person name="Tsolas J.M."/>
            <person name="Valente V.L."/>
            <person name="Venter E."/>
            <person name="Venter J.C."/>
            <person name="Vicario S."/>
            <person name="Vieira F.G."/>
            <person name="Vilella A.J."/>
            <person name="Villasante A."/>
            <person name="Walenz B."/>
            <person name="Wang J."/>
            <person name="Wasserman M."/>
            <person name="Watts T."/>
            <person name="Wilson D."/>
            <person name="Wilson R.K."/>
            <person name="Wing R.A."/>
            <person name="Wolfner M.F."/>
            <person name="Wong A."/>
            <person name="Wong G.K."/>
            <person name="Wu C.I."/>
            <person name="Wu G."/>
            <person name="Yamamoto D."/>
            <person name="Yang H.P."/>
            <person name="Yang S.P."/>
            <person name="Yorke J.A."/>
            <person name="Yoshida K."/>
            <person name="Zdobnov E."/>
            <person name="Zhang P."/>
            <person name="Zhang Y."/>
            <person name="Zimin A.V."/>
            <person name="Baldwin J."/>
            <person name="Abdouelleil A."/>
            <person name="Abdulkadir J."/>
            <person name="Abebe A."/>
            <person name="Abera B."/>
            <person name="Abreu J."/>
            <person name="Acer S.C."/>
            <person name="Aftuck L."/>
            <person name="Alexander A."/>
            <person name="An P."/>
            <person name="Anderson E."/>
            <person name="Anderson S."/>
            <person name="Arachi H."/>
            <person name="Azer M."/>
            <person name="Bachantsang P."/>
            <person name="Barry A."/>
            <person name="Bayul T."/>
            <person name="Berlin A."/>
            <person name="Bessette D."/>
            <person name="Bloom T."/>
            <person name="Blye J."/>
            <person name="Boguslavskiy L."/>
            <person name="Bonnet C."/>
            <person name="Boukhgalter B."/>
            <person name="Bourzgui I."/>
            <person name="Brown A."/>
            <person name="Cahill P."/>
            <person name="Channer S."/>
            <person name="Cheshatsang Y."/>
            <person name="Chuda L."/>
            <person name="Citroen M."/>
            <person name="Collymore A."/>
            <person name="Cooke P."/>
            <person name="Costello M."/>
            <person name="D'Aco K."/>
            <person name="Daza R."/>
            <person name="De Haan G."/>
            <person name="DeGray S."/>
            <person name="DeMaso C."/>
            <person name="Dhargay N."/>
            <person name="Dooley K."/>
            <person name="Dooley E."/>
            <person name="Doricent M."/>
            <person name="Dorje P."/>
            <person name="Dorjee K."/>
            <person name="Dupes A."/>
            <person name="Elong R."/>
            <person name="Falk J."/>
            <person name="Farina A."/>
            <person name="Faro S."/>
            <person name="Ferguson D."/>
            <person name="Fisher S."/>
            <person name="Foley C.D."/>
            <person name="Franke A."/>
            <person name="Friedrich D."/>
            <person name="Gadbois L."/>
            <person name="Gearin G."/>
            <person name="Gearin C.R."/>
            <person name="Giannoukos G."/>
            <person name="Goode T."/>
            <person name="Graham J."/>
            <person name="Grandbois E."/>
            <person name="Grewal S."/>
            <person name="Gyaltsen K."/>
            <person name="Hafez N."/>
            <person name="Hagos B."/>
            <person name="Hall J."/>
            <person name="Henson C."/>
            <person name="Hollinger A."/>
            <person name="Honan T."/>
            <person name="Huard M.D."/>
            <person name="Hughes L."/>
            <person name="Hurhula B."/>
            <person name="Husby M.E."/>
            <person name="Kamat A."/>
            <person name="Kanga B."/>
            <person name="Kashin S."/>
            <person name="Khazanovich D."/>
            <person name="Kisner P."/>
            <person name="Lance K."/>
            <person name="Lara M."/>
            <person name="Lee W."/>
            <person name="Lennon N."/>
            <person name="Letendre F."/>
            <person name="LeVine R."/>
            <person name="Lipovsky A."/>
            <person name="Liu X."/>
            <person name="Liu J."/>
            <person name="Liu S."/>
            <person name="Lokyitsang T."/>
            <person name="Lokyitsang Y."/>
            <person name="Lubonja R."/>
            <person name="Lui A."/>
            <person name="MacDonald P."/>
            <person name="Magnisalis V."/>
            <person name="Maru K."/>
            <person name="Matthews C."/>
            <person name="McCusker W."/>
            <person name="McDonough S."/>
            <person name="Mehta T."/>
            <person name="Meldrim J."/>
            <person name="Meneus L."/>
            <person name="Mihai O."/>
            <person name="Mihalev A."/>
            <person name="Mihova T."/>
            <person name="Mittelman R."/>
            <person name="Mlenga V."/>
            <person name="Montmayeur A."/>
            <person name="Mulrain L."/>
            <person name="Navidi A."/>
            <person name="Naylor J."/>
            <person name="Negash T."/>
            <person name="Nguyen T."/>
            <person name="Nguyen N."/>
            <person name="Nicol R."/>
            <person name="Norbu C."/>
            <person name="Norbu N."/>
            <person name="Novod N."/>
            <person name="O'Neill B."/>
            <person name="Osman S."/>
            <person name="Markiewicz E."/>
            <person name="Oyono O.L."/>
            <person name="Patti C."/>
            <person name="Phunkhang P."/>
            <person name="Pierre F."/>
            <person name="Priest M."/>
            <person name="Raghuraman S."/>
            <person name="Rege F."/>
            <person name="Reyes R."/>
            <person name="Rise C."/>
            <person name="Rogov P."/>
            <person name="Ross K."/>
            <person name="Ryan E."/>
            <person name="Settipalli S."/>
            <person name="Shea T."/>
            <person name="Sherpa N."/>
            <person name="Shi L."/>
            <person name="Shih D."/>
            <person name="Sparrow T."/>
            <person name="Spaulding J."/>
            <person name="Stalker J."/>
            <person name="Stange-Thomann N."/>
            <person name="Stavropoulos S."/>
            <person name="Stone C."/>
            <person name="Strader C."/>
            <person name="Tesfaye S."/>
            <person name="Thomson T."/>
            <person name="Thoulutsang Y."/>
            <person name="Thoulutsang D."/>
            <person name="Topham K."/>
            <person name="Topping I."/>
            <person name="Tsamla T."/>
            <person name="Vassiliev H."/>
            <person name="Vo A."/>
            <person name="Wangchuk T."/>
            <person name="Wangdi T."/>
            <person name="Weiand M."/>
            <person name="Wilkinson J."/>
            <person name="Wilson A."/>
            <person name="Yadav S."/>
            <person name="Young G."/>
            <person name="Yu Q."/>
            <person name="Zembek L."/>
            <person name="Zhong D."/>
            <person name="Zimmer A."/>
            <person name="Zwirko Z."/>
            <person name="Jaffe D.B."/>
            <person name="Alvarez P."/>
            <person name="Brockman W."/>
            <person name="Butler J."/>
            <person name="Chin C."/>
            <person name="Gnerre S."/>
            <person name="Grabherr M."/>
            <person name="Kleber M."/>
            <person name="Mauceli E."/>
            <person name="MacCallum I."/>
        </authorList>
    </citation>
    <scope>NUCLEOTIDE SEQUENCE [LARGE SCALE GENOMIC DNA]</scope>
    <source>
        <strain evidence="2">MSH-3 / Tucson 14011-0111.49</strain>
    </source>
</reference>
<evidence type="ECO:0000313" key="2">
    <source>
        <dbReference type="Proteomes" id="UP000008744"/>
    </source>
</evidence>
<evidence type="ECO:0000313" key="1">
    <source>
        <dbReference type="EMBL" id="EDW39877.1"/>
    </source>
</evidence>
<dbReference type="HOGENOM" id="CLU_2457146_0_0_1"/>
<name>B4GQK5_DROPE</name>
<keyword evidence="2" id="KW-1185">Reference proteome</keyword>
<dbReference type="Proteomes" id="UP000008744">
    <property type="component" value="Unassembled WGS sequence"/>
</dbReference>
<organism evidence="2">
    <name type="scientific">Drosophila persimilis</name>
    <name type="common">Fruit fly</name>
    <dbReference type="NCBI Taxonomy" id="7234"/>
    <lineage>
        <taxon>Eukaryota</taxon>
        <taxon>Metazoa</taxon>
        <taxon>Ecdysozoa</taxon>
        <taxon>Arthropoda</taxon>
        <taxon>Hexapoda</taxon>
        <taxon>Insecta</taxon>
        <taxon>Pterygota</taxon>
        <taxon>Neoptera</taxon>
        <taxon>Endopterygota</taxon>
        <taxon>Diptera</taxon>
        <taxon>Brachycera</taxon>
        <taxon>Muscomorpha</taxon>
        <taxon>Ephydroidea</taxon>
        <taxon>Drosophilidae</taxon>
        <taxon>Drosophila</taxon>
        <taxon>Sophophora</taxon>
    </lineage>
</organism>
<dbReference type="EMBL" id="CH479187">
    <property type="protein sequence ID" value="EDW39877.1"/>
    <property type="molecule type" value="Genomic_DNA"/>
</dbReference>
<sequence>MSRGSHGIVATCAGASGGSRCQSVRLLEWTAVIGHPLAHMNRKTKKVMPLLNKRIGVPMAVDWQDPPDLEKTCRTPIGSGDGVQKKPVL</sequence>